<dbReference type="PANTHER" id="PTHR24373:SF387">
    <property type="entry name" value="LEUCINE-RICH REPEATS AND IMMUNOGLOBULIN-LIKE DOMAINS PROTEIN SMA-10"/>
    <property type="match status" value="1"/>
</dbReference>
<sequence>MHAQPTYNENTNGISNTHNTKPFQSKILSRKGRGLEDDKWIGTAVMEHVEVLILDENQLTRLPAGELARCFPKLKVLSMKNCSIEKLSIEVLSHPTLEVLDLEGCKSLTRLSVWEEESKNGLLLGGVPSLQILNLLNTNISMMDSEWFDYTPNIMWLHMHCENICGGCGFGFLGGLDILRCLKLTGIVTGSCMNCKTENHSAGFSTAIKYSIYNMVCNMTSLVNLDLSGKEMNIDYFIFHAPLPYLEAIRMQGKLMRDMSLRDWPGIIKTIKHLSLGIIDHVEEQSPQKALSESTFYAEKILEASNLESLSFDCETVRRIKFSLGTRKVVFPYLRHLTIKNCDLRPLTFFNKENAPALDSLEIISPSFTEGYFYTIKKRLGNRLRSLRIGIEKMDAPQAIYDLFTFVRSHKNLEILHLSACDTITESQSFYKYFSDQPSLKELYIIGKMSVQRMKRFLYQLGRCSSLTTLLLDIEDPCLVLSYFYPIRSVRFLSLKGTFKNHSNFFVHQSTPQADFAKLSEMGNLQVLDVSYCGLTKFPSSILPGFKSLQYLYLNNNHLHDLSESMVSYLSSIKEEPLFIDISSNPTDVQKIEQTICNNTWLGISGYVLY</sequence>
<proteinExistence type="predicted"/>
<dbReference type="SUPFAM" id="SSF52058">
    <property type="entry name" value="L domain-like"/>
    <property type="match status" value="1"/>
</dbReference>
<protein>
    <submittedName>
        <fullName evidence="5">Uncharacterized protein</fullName>
    </submittedName>
</protein>
<organism evidence="5 6">
    <name type="scientific">Nematocida parisii (strain ERTm3)</name>
    <name type="common">Nematode killer fungus</name>
    <dbReference type="NCBI Taxonomy" id="935791"/>
    <lineage>
        <taxon>Eukaryota</taxon>
        <taxon>Fungi</taxon>
        <taxon>Fungi incertae sedis</taxon>
        <taxon>Microsporidia</taxon>
        <taxon>Nematocida</taxon>
    </lineage>
</organism>
<keyword evidence="3" id="KW-0677">Repeat</keyword>
<dbReference type="SMART" id="SM00369">
    <property type="entry name" value="LRR_TYP"/>
    <property type="match status" value="5"/>
</dbReference>
<gene>
    <name evidence="5" type="ORF">NEQG_01822</name>
</gene>
<dbReference type="InterPro" id="IPR050328">
    <property type="entry name" value="Dev_Immune_Receptor"/>
</dbReference>
<dbReference type="HOGENOM" id="CLU_448406_0_0_1"/>
<evidence type="ECO:0000256" key="4">
    <source>
        <dbReference type="SAM" id="MobiDB-lite"/>
    </source>
</evidence>
<evidence type="ECO:0000313" key="6">
    <source>
        <dbReference type="Proteomes" id="UP000002872"/>
    </source>
</evidence>
<evidence type="ECO:0000313" key="5">
    <source>
        <dbReference type="EMBL" id="EIJ87750.1"/>
    </source>
</evidence>
<dbReference type="OrthoDB" id="2187496at2759"/>
<evidence type="ECO:0000256" key="2">
    <source>
        <dbReference type="ARBA" id="ARBA00022729"/>
    </source>
</evidence>
<reference evidence="5" key="1">
    <citation type="submission" date="2011-01" db="EMBL/GenBank/DDBJ databases">
        <title>The Genome Sequence of Nematocida parisii strain ERTm3.</title>
        <authorList>
            <consortium name="The Broad Institute Genome Sequencing Platform"/>
            <consortium name="The Broad Institute Genome Sequencing Center for Infectious Disease"/>
            <person name="Cuomo C."/>
            <person name="Troemel E."/>
            <person name="Young S.K."/>
            <person name="Zeng Q."/>
            <person name="Gargeya S."/>
            <person name="Fitzgerald M."/>
            <person name="Haas B."/>
            <person name="Abouelleil A."/>
            <person name="Alvarado L."/>
            <person name="Arachchi H.M."/>
            <person name="Berlin A."/>
            <person name="Chapman S.B."/>
            <person name="Gearin G."/>
            <person name="Goldberg J."/>
            <person name="Griggs A."/>
            <person name="Gujja S."/>
            <person name="Hansen M."/>
            <person name="Heiman D."/>
            <person name="Howarth C."/>
            <person name="Larimer J."/>
            <person name="Lui A."/>
            <person name="MacDonald P.J.P."/>
            <person name="McCowen C."/>
            <person name="Montmayeur A."/>
            <person name="Murphy C."/>
            <person name="Neiman D."/>
            <person name="Pearson M."/>
            <person name="Priest M."/>
            <person name="Roberts A."/>
            <person name="Saif S."/>
            <person name="Shea T."/>
            <person name="Sisk P."/>
            <person name="Stolte C."/>
            <person name="Sykes S."/>
            <person name="Wortman J."/>
            <person name="Nusbaum C."/>
            <person name="Birren B."/>
        </authorList>
    </citation>
    <scope>NUCLEOTIDE SEQUENCE</scope>
    <source>
        <strain evidence="5">ERTm3</strain>
    </source>
</reference>
<feature type="region of interest" description="Disordered" evidence="4">
    <location>
        <begin position="1"/>
        <end position="22"/>
    </location>
</feature>
<keyword evidence="6" id="KW-1185">Reference proteome</keyword>
<dbReference type="InterPro" id="IPR003591">
    <property type="entry name" value="Leu-rich_rpt_typical-subtyp"/>
</dbReference>
<dbReference type="InterPro" id="IPR032675">
    <property type="entry name" value="LRR_dom_sf"/>
</dbReference>
<dbReference type="EMBL" id="GL870880">
    <property type="protein sequence ID" value="EIJ87750.1"/>
    <property type="molecule type" value="Genomic_DNA"/>
</dbReference>
<keyword evidence="2" id="KW-0732">Signal</keyword>
<dbReference type="Pfam" id="PF12799">
    <property type="entry name" value="LRR_4"/>
    <property type="match status" value="1"/>
</dbReference>
<dbReference type="OMA" id="CENICGG"/>
<dbReference type="PANTHER" id="PTHR24373">
    <property type="entry name" value="SLIT RELATED LEUCINE-RICH REPEAT NEURONAL PROTEIN"/>
    <property type="match status" value="1"/>
</dbReference>
<dbReference type="AlphaFoldDB" id="I3EEV3"/>
<dbReference type="InterPro" id="IPR001611">
    <property type="entry name" value="Leu-rich_rpt"/>
</dbReference>
<dbReference type="Gene3D" id="3.80.10.10">
    <property type="entry name" value="Ribonuclease Inhibitor"/>
    <property type="match status" value="3"/>
</dbReference>
<accession>I3EEV3</accession>
<keyword evidence="1" id="KW-0433">Leucine-rich repeat</keyword>
<evidence type="ECO:0000256" key="1">
    <source>
        <dbReference type="ARBA" id="ARBA00022614"/>
    </source>
</evidence>
<evidence type="ECO:0000256" key="3">
    <source>
        <dbReference type="ARBA" id="ARBA00022737"/>
    </source>
</evidence>
<dbReference type="GO" id="GO:0031012">
    <property type="term" value="C:extracellular matrix"/>
    <property type="evidence" value="ECO:0007669"/>
    <property type="project" value="TreeGrafter"/>
</dbReference>
<dbReference type="InParanoid" id="I3EEV3"/>
<name>I3EEV3_NEMP3</name>
<dbReference type="InterPro" id="IPR025875">
    <property type="entry name" value="Leu-rich_rpt_4"/>
</dbReference>
<dbReference type="Proteomes" id="UP000002872">
    <property type="component" value="Unassembled WGS sequence"/>
</dbReference>
<dbReference type="PROSITE" id="PS51450">
    <property type="entry name" value="LRR"/>
    <property type="match status" value="1"/>
</dbReference>
<dbReference type="GO" id="GO:0005615">
    <property type="term" value="C:extracellular space"/>
    <property type="evidence" value="ECO:0007669"/>
    <property type="project" value="TreeGrafter"/>
</dbReference>
<dbReference type="VEuPathDB" id="MicrosporidiaDB:NEQG_01822"/>